<feature type="transmembrane region" description="Helical" evidence="1">
    <location>
        <begin position="190"/>
        <end position="213"/>
    </location>
</feature>
<gene>
    <name evidence="2" type="ORF">SASPL_107994</name>
</gene>
<evidence type="ECO:0000313" key="2">
    <source>
        <dbReference type="EMBL" id="KAG6429937.1"/>
    </source>
</evidence>
<keyword evidence="1" id="KW-0472">Membrane</keyword>
<dbReference type="AlphaFoldDB" id="A0A8X8YFW7"/>
<accession>A0A8X8YFW7</accession>
<proteinExistence type="predicted"/>
<keyword evidence="1" id="KW-1133">Transmembrane helix</keyword>
<dbReference type="PANTHER" id="PTHR31414">
    <property type="entry name" value="TRANSMEMBRANE PROTEIN DDB_G0292058"/>
    <property type="match status" value="1"/>
</dbReference>
<reference evidence="2" key="2">
    <citation type="submission" date="2020-08" db="EMBL/GenBank/DDBJ databases">
        <title>Plant Genome Project.</title>
        <authorList>
            <person name="Zhang R.-G."/>
        </authorList>
    </citation>
    <scope>NUCLEOTIDE SEQUENCE</scope>
    <source>
        <strain evidence="2">Huo1</strain>
        <tissue evidence="2">Leaf</tissue>
    </source>
</reference>
<sequence>MGDTCVAMSDWVGNLTAHTALDKVIPCVDTATAKVARSQSKEVTFQMVQLVNGIIANVSNRNLSPIVGPLSYNQSGPLVPLLCNPYNPDKTDRKTCNPGEVGFTNATQLKLLILKVWKNYECQVANNKCTTVGRLTPSMYDQMSGAVNVSYGLYHYGPFLTNLVDCTFVRDTFEAIHKDHCPELRLYSRWVYIGLLMASVAVMLSLVFWVVYARERRHRKYMKQVDGAASAAQASYEPKGP</sequence>
<reference evidence="2" key="1">
    <citation type="submission" date="2018-01" db="EMBL/GenBank/DDBJ databases">
        <authorList>
            <person name="Mao J.F."/>
        </authorList>
    </citation>
    <scope>NUCLEOTIDE SEQUENCE</scope>
    <source>
        <strain evidence="2">Huo1</strain>
        <tissue evidence="2">Leaf</tissue>
    </source>
</reference>
<protein>
    <submittedName>
        <fullName evidence="2">Uncharacterized protein</fullName>
    </submittedName>
</protein>
<dbReference type="Proteomes" id="UP000298416">
    <property type="component" value="Unassembled WGS sequence"/>
</dbReference>
<name>A0A8X8YFW7_SALSN</name>
<keyword evidence="1" id="KW-0812">Transmembrane</keyword>
<dbReference type="PANTHER" id="PTHR31414:SF31">
    <property type="entry name" value="PROTEIN TWEETY HOMOLOG"/>
    <property type="match status" value="1"/>
</dbReference>
<dbReference type="GO" id="GO:0005886">
    <property type="term" value="C:plasma membrane"/>
    <property type="evidence" value="ECO:0007669"/>
    <property type="project" value="TreeGrafter"/>
</dbReference>
<dbReference type="InterPro" id="IPR040283">
    <property type="entry name" value="DDB_G0292058-like"/>
</dbReference>
<organism evidence="2">
    <name type="scientific">Salvia splendens</name>
    <name type="common">Scarlet sage</name>
    <dbReference type="NCBI Taxonomy" id="180675"/>
    <lineage>
        <taxon>Eukaryota</taxon>
        <taxon>Viridiplantae</taxon>
        <taxon>Streptophyta</taxon>
        <taxon>Embryophyta</taxon>
        <taxon>Tracheophyta</taxon>
        <taxon>Spermatophyta</taxon>
        <taxon>Magnoliopsida</taxon>
        <taxon>eudicotyledons</taxon>
        <taxon>Gunneridae</taxon>
        <taxon>Pentapetalae</taxon>
        <taxon>asterids</taxon>
        <taxon>lamiids</taxon>
        <taxon>Lamiales</taxon>
        <taxon>Lamiaceae</taxon>
        <taxon>Nepetoideae</taxon>
        <taxon>Mentheae</taxon>
        <taxon>Salviinae</taxon>
        <taxon>Salvia</taxon>
        <taxon>Salvia subgen. Calosphace</taxon>
        <taxon>core Calosphace</taxon>
    </lineage>
</organism>
<evidence type="ECO:0000313" key="3">
    <source>
        <dbReference type="Proteomes" id="UP000298416"/>
    </source>
</evidence>
<evidence type="ECO:0000256" key="1">
    <source>
        <dbReference type="SAM" id="Phobius"/>
    </source>
</evidence>
<dbReference type="GO" id="GO:0009506">
    <property type="term" value="C:plasmodesma"/>
    <property type="evidence" value="ECO:0007669"/>
    <property type="project" value="TreeGrafter"/>
</dbReference>
<dbReference type="EMBL" id="PNBA02000003">
    <property type="protein sequence ID" value="KAG6429937.1"/>
    <property type="molecule type" value="Genomic_DNA"/>
</dbReference>
<comment type="caution">
    <text evidence="2">The sequence shown here is derived from an EMBL/GenBank/DDBJ whole genome shotgun (WGS) entry which is preliminary data.</text>
</comment>
<keyword evidence="3" id="KW-1185">Reference proteome</keyword>